<feature type="region of interest" description="Disordered" evidence="1">
    <location>
        <begin position="1"/>
        <end position="28"/>
    </location>
</feature>
<comment type="caution">
    <text evidence="2">The sequence shown here is derived from an EMBL/GenBank/DDBJ whole genome shotgun (WGS) entry which is preliminary data.</text>
</comment>
<sequence length="28" mass="3373">MANEKSKKPDIKKRPEAQWTDFRIKAKK</sequence>
<feature type="non-terminal residue" evidence="2">
    <location>
        <position position="28"/>
    </location>
</feature>
<evidence type="ECO:0000256" key="1">
    <source>
        <dbReference type="SAM" id="MobiDB-lite"/>
    </source>
</evidence>
<name>A0A484GWY6_SOUCH</name>
<evidence type="ECO:0000313" key="2">
    <source>
        <dbReference type="EMBL" id="TEA39686.1"/>
    </source>
</evidence>
<dbReference type="AlphaFoldDB" id="A0A484GWY6"/>
<dbReference type="EMBL" id="QWLN02003861">
    <property type="protein sequence ID" value="TEA39686.1"/>
    <property type="molecule type" value="Genomic_DNA"/>
</dbReference>
<feature type="compositionally biased region" description="Basic and acidic residues" evidence="1">
    <location>
        <begin position="1"/>
        <end position="16"/>
    </location>
</feature>
<proteinExistence type="predicted"/>
<reference evidence="2 3" key="1">
    <citation type="journal article" date="2018" name="Genomics">
        <title>Molecular footprints of inshore aquatic adaptation in Indo-Pacific humpback dolphin (Sousa chinensis).</title>
        <authorList>
            <person name="Ming Y."/>
            <person name="Jian J."/>
            <person name="Yu F."/>
            <person name="Yu X."/>
            <person name="Wang J."/>
            <person name="Liu W."/>
        </authorList>
    </citation>
    <scope>NUCLEOTIDE SEQUENCE [LARGE SCALE GENOMIC DNA]</scope>
    <source>
        <strain evidence="2">MY-2018</strain>
        <tissue evidence="2">Skin</tissue>
    </source>
</reference>
<protein>
    <submittedName>
        <fullName evidence="2">Uncharacterized protein</fullName>
    </submittedName>
</protein>
<gene>
    <name evidence="2" type="ORF">DBR06_SOUSAS3410153</name>
</gene>
<organism evidence="2 3">
    <name type="scientific">Sousa chinensis</name>
    <name type="common">Indo-pacific humpbacked dolphin</name>
    <name type="synonym">Steno chinensis</name>
    <dbReference type="NCBI Taxonomy" id="103600"/>
    <lineage>
        <taxon>Eukaryota</taxon>
        <taxon>Metazoa</taxon>
        <taxon>Chordata</taxon>
        <taxon>Craniata</taxon>
        <taxon>Vertebrata</taxon>
        <taxon>Euteleostomi</taxon>
        <taxon>Mammalia</taxon>
        <taxon>Eutheria</taxon>
        <taxon>Laurasiatheria</taxon>
        <taxon>Artiodactyla</taxon>
        <taxon>Whippomorpha</taxon>
        <taxon>Cetacea</taxon>
        <taxon>Odontoceti</taxon>
        <taxon>Delphinidae</taxon>
        <taxon>Sousa</taxon>
    </lineage>
</organism>
<keyword evidence="3" id="KW-1185">Reference proteome</keyword>
<dbReference type="Proteomes" id="UP000295264">
    <property type="component" value="Unassembled WGS sequence"/>
</dbReference>
<evidence type="ECO:0000313" key="3">
    <source>
        <dbReference type="Proteomes" id="UP000295264"/>
    </source>
</evidence>
<accession>A0A484GWY6</accession>